<keyword evidence="2" id="KW-1185">Reference proteome</keyword>
<dbReference type="Proteomes" id="UP000307720">
    <property type="component" value="Unassembled WGS sequence"/>
</dbReference>
<name>A0AC61QZQ4_9FIRM</name>
<keyword evidence="1" id="KW-0547">Nucleotide-binding</keyword>
<proteinExistence type="predicted"/>
<comment type="caution">
    <text evidence="1">The sequence shown here is derived from an EMBL/GenBank/DDBJ whole genome shotgun (WGS) entry which is preliminary data.</text>
</comment>
<gene>
    <name evidence="1" type="ORF">E5357_08260</name>
</gene>
<evidence type="ECO:0000313" key="2">
    <source>
        <dbReference type="Proteomes" id="UP000307720"/>
    </source>
</evidence>
<evidence type="ECO:0000313" key="1">
    <source>
        <dbReference type="EMBL" id="TGX98653.1"/>
    </source>
</evidence>
<dbReference type="EMBL" id="SRZB01000015">
    <property type="protein sequence ID" value="TGX98653.1"/>
    <property type="molecule type" value="Genomic_DNA"/>
</dbReference>
<accession>A0AC61QZQ4</accession>
<organism evidence="1 2">
    <name type="scientific">Hominisplanchenecus murintestinalis</name>
    <dbReference type="NCBI Taxonomy" id="2941517"/>
    <lineage>
        <taxon>Bacteria</taxon>
        <taxon>Bacillati</taxon>
        <taxon>Bacillota</taxon>
        <taxon>Clostridia</taxon>
        <taxon>Lachnospirales</taxon>
        <taxon>Lachnospiraceae</taxon>
        <taxon>Hominisplanchenecus</taxon>
    </lineage>
</organism>
<protein>
    <submittedName>
        <fullName evidence="1">ABC transporter ATP-binding protein</fullName>
    </submittedName>
</protein>
<sequence>MFKLKRYLRKYKKESVIAPMFKMLEACFELLTPLVMARIVDVGIRDRDMGYIMMMCAVMVAFGVFGLLCSATAQYFAAKAATGFGTALREDLFRHVNSFSYTELDMIGTSTLVTRLTSDINQVQAGVNLLLRLFLRSPFIVVGAVVMAFVVNARLAWIFVVLVPVLSLVIYGIMLATIPLYKKVQNRLDVVLRLTRESLAGARVVRAFSRQEDEIQDFREESEGLMHMQLLVGKISALLNPATYVIINAAILVVLWLGGGTVYSGELTQGGLIALINYMTQVLLALLALSMLIVSVTKASASAGRINDVFSQASGMKEGGSETDIREGEMKVSFRHVDFAYKGGKNALTDIRMEVKRGQTIGIIGGTGSGKSTVVNLIPRFYDASAGEVLVDGVDVREYPFSRLRGNIGIVPQNAVLFAGTIRENMQWGKKGASDDEIYRALEIAQAKEFVEAKPDGLETMVLQGGKNFSGGQRQRLTIARALVGEPEILILDDSASALDFATDAKLRRAIAAQTRGMTVFIVSQRAASIKDADQILVLDDGRQVGLGTHRELLETCGVYHEICMSQFSEKELEKS</sequence>
<reference evidence="1" key="1">
    <citation type="submission" date="2019-04" db="EMBL/GenBank/DDBJ databases">
        <title>Microbes associate with the intestines of laboratory mice.</title>
        <authorList>
            <person name="Navarre W."/>
            <person name="Wong E."/>
            <person name="Huang K."/>
            <person name="Tropini C."/>
            <person name="Ng K."/>
            <person name="Yu B."/>
        </authorList>
    </citation>
    <scope>NUCLEOTIDE SEQUENCE</scope>
    <source>
        <strain evidence="1">NM72_1-8</strain>
    </source>
</reference>
<keyword evidence="1" id="KW-0067">ATP-binding</keyword>